<dbReference type="SUPFAM" id="SSF53756">
    <property type="entry name" value="UDP-Glycosyltransferase/glycogen phosphorylase"/>
    <property type="match status" value="1"/>
</dbReference>
<dbReference type="Gene3D" id="3.40.50.2000">
    <property type="entry name" value="Glycogen Phosphorylase B"/>
    <property type="match status" value="2"/>
</dbReference>
<dbReference type="PANTHER" id="PTHR12526">
    <property type="entry name" value="GLYCOSYLTRANSFERASE"/>
    <property type="match status" value="1"/>
</dbReference>
<dbReference type="EMBL" id="FXUA01000008">
    <property type="protein sequence ID" value="SMP33412.1"/>
    <property type="molecule type" value="Genomic_DNA"/>
</dbReference>
<gene>
    <name evidence="2" type="ORF">SAMN06265367_108182</name>
</gene>
<proteinExistence type="predicted"/>
<organism evidence="2 3">
    <name type="scientific">Algoriphagus winogradskyi</name>
    <dbReference type="NCBI Taxonomy" id="237017"/>
    <lineage>
        <taxon>Bacteria</taxon>
        <taxon>Pseudomonadati</taxon>
        <taxon>Bacteroidota</taxon>
        <taxon>Cytophagia</taxon>
        <taxon>Cytophagales</taxon>
        <taxon>Cyclobacteriaceae</taxon>
        <taxon>Algoriphagus</taxon>
    </lineage>
</organism>
<evidence type="ECO:0000313" key="2">
    <source>
        <dbReference type="EMBL" id="SMP33412.1"/>
    </source>
</evidence>
<keyword evidence="3" id="KW-1185">Reference proteome</keyword>
<dbReference type="Proteomes" id="UP001157915">
    <property type="component" value="Unassembled WGS sequence"/>
</dbReference>
<dbReference type="PANTHER" id="PTHR12526:SF630">
    <property type="entry name" value="GLYCOSYLTRANSFERASE"/>
    <property type="match status" value="1"/>
</dbReference>
<accession>A0ABY1PG57</accession>
<evidence type="ECO:0000313" key="3">
    <source>
        <dbReference type="Proteomes" id="UP001157915"/>
    </source>
</evidence>
<feature type="domain" description="Glycosyl transferase family 1" evidence="1">
    <location>
        <begin position="190"/>
        <end position="332"/>
    </location>
</feature>
<comment type="caution">
    <text evidence="2">The sequence shown here is derived from an EMBL/GenBank/DDBJ whole genome shotgun (WGS) entry which is preliminary data.</text>
</comment>
<sequence>MCMKQKVLFFVNYYAGGAEKMTLNIAGFLNQNQYDIVLYIIGKDLGPISKFVPEGIRVEHLKVNSYKDFLVFKLAKALYKERPEFAFSSLMPINWRLCVASILFPSVKVILRANDYLHTQSFLQVVRLRFTYNFSWKVIVQTLEMRDEHINRLHLKVKDVLTLSNPVNVNRIEEKIRGKGSPFIMGHLNFVFVGRVDYIKGVDLLLKSFSKVLVRYPDAKLFVVGEIGGVFKFYYNSLLTIIEELNIGSSVNFVGFTDNPYIYIKFADCLVLPSRNEGLPNVVIEALHLGTPVAATLSVPVVGRIIVDGVNGYVVNVDDEVAFANAMLSSVKLGRVNSYYRSASIEDFQNIFL</sequence>
<dbReference type="Pfam" id="PF00534">
    <property type="entry name" value="Glycos_transf_1"/>
    <property type="match status" value="1"/>
</dbReference>
<protein>
    <submittedName>
        <fullName evidence="2">Glycosyltransferase involved in cell wall bisynthesis</fullName>
    </submittedName>
</protein>
<name>A0ABY1PG57_9BACT</name>
<evidence type="ECO:0000259" key="1">
    <source>
        <dbReference type="Pfam" id="PF00534"/>
    </source>
</evidence>
<dbReference type="InterPro" id="IPR001296">
    <property type="entry name" value="Glyco_trans_1"/>
</dbReference>
<reference evidence="2 3" key="1">
    <citation type="submission" date="2017-05" db="EMBL/GenBank/DDBJ databases">
        <authorList>
            <person name="Varghese N."/>
            <person name="Submissions S."/>
        </authorList>
    </citation>
    <scope>NUCLEOTIDE SEQUENCE [LARGE SCALE GENOMIC DNA]</scope>
    <source>
        <strain evidence="2 3">DSM 15360</strain>
    </source>
</reference>
<dbReference type="CDD" id="cd03811">
    <property type="entry name" value="GT4_GT28_WabH-like"/>
    <property type="match status" value="1"/>
</dbReference>